<comment type="catalytic activity">
    <reaction evidence="1">
        <text>1,6-anhydro-N-acetyl-beta-muramate + ATP + H2O = N-acetyl-D-muramate 6-phosphate + ADP + H(+)</text>
        <dbReference type="Rhea" id="RHEA:24952"/>
        <dbReference type="ChEBI" id="CHEBI:15377"/>
        <dbReference type="ChEBI" id="CHEBI:15378"/>
        <dbReference type="ChEBI" id="CHEBI:30616"/>
        <dbReference type="ChEBI" id="CHEBI:58690"/>
        <dbReference type="ChEBI" id="CHEBI:58722"/>
        <dbReference type="ChEBI" id="CHEBI:456216"/>
        <dbReference type="EC" id="2.7.1.170"/>
    </reaction>
</comment>
<dbReference type="NCBIfam" id="NF007148">
    <property type="entry name" value="PRK09585.3-2"/>
    <property type="match status" value="1"/>
</dbReference>
<keyword evidence="1" id="KW-0119">Carbohydrate metabolism</keyword>
<comment type="pathway">
    <text evidence="1">Amino-sugar metabolism; 1,6-anhydro-N-acetylmuramate degradation.</text>
</comment>
<dbReference type="PANTHER" id="PTHR30605:SF0">
    <property type="entry name" value="ANHYDRO-N-ACETYLMURAMIC ACID KINASE"/>
    <property type="match status" value="1"/>
</dbReference>
<protein>
    <recommendedName>
        <fullName evidence="1">Anhydro-N-acetylmuramic acid kinase</fullName>
        <ecNumber evidence="1">2.7.1.170</ecNumber>
    </recommendedName>
    <alternativeName>
        <fullName evidence="1">AnhMurNAc kinase</fullName>
    </alternativeName>
</protein>
<evidence type="ECO:0000313" key="3">
    <source>
        <dbReference type="Proteomes" id="UP000315525"/>
    </source>
</evidence>
<keyword evidence="1" id="KW-0067">ATP-binding</keyword>
<comment type="pathway">
    <text evidence="1">Cell wall biogenesis; peptidoglycan recycling.</text>
</comment>
<dbReference type="GO" id="GO:0016301">
    <property type="term" value="F:kinase activity"/>
    <property type="evidence" value="ECO:0007669"/>
    <property type="project" value="UniProtKB-KW"/>
</dbReference>
<dbReference type="SUPFAM" id="SSF53067">
    <property type="entry name" value="Actin-like ATPase domain"/>
    <property type="match status" value="1"/>
</dbReference>
<feature type="binding site" evidence="1">
    <location>
        <begin position="22"/>
        <end position="29"/>
    </location>
    <ligand>
        <name>ATP</name>
        <dbReference type="ChEBI" id="CHEBI:30616"/>
    </ligand>
</feature>
<dbReference type="GO" id="GO:0097175">
    <property type="term" value="P:1,6-anhydro-N-acetyl-beta-muramic acid catabolic process"/>
    <property type="evidence" value="ECO:0007669"/>
    <property type="project" value="UniProtKB-UniRule"/>
</dbReference>
<sequence length="394" mass="42317">MASKLSEIASKKKRLIVGLSSGTSADGVDSALVRIEGSGTELKAQILLHDTYPYPDHIREAVLSVSDGKGTVEEICCLNYQLGEIFAEACLSLLKSSDFELDDVDVVGSHGQTVCHIPHSAKDEKECPVCTLQLGEAEIIAERTRAVVVCDFRSADIAGGGEGAPLAPCVDYILFRDTRVSRGLLNIGGIANLTALPAGCRSEHVIGFDTGPGNMVLDFLARNLFKAECDKNGTFSAKGTPSQELVEELLQFDFFELPPPKSAGRKIFGNHFSEKLIRVAKEKGLSKQDIMATAVTLTTTSVHRAYLEFVAKTCEVDELYVSGGGVENRTMMQQIKDAFSPMEVHTTDKLGVHPHAKEALLFAVLANQAIAGEPSSLPQVTGAARRTVLGKIVQ</sequence>
<dbReference type="UniPathway" id="UPA00544"/>
<keyword evidence="1 2" id="KW-0418">Kinase</keyword>
<dbReference type="InterPro" id="IPR005338">
    <property type="entry name" value="Anhydro_N_Ac-Mur_kinase"/>
</dbReference>
<dbReference type="InterPro" id="IPR043129">
    <property type="entry name" value="ATPase_NBD"/>
</dbReference>
<reference evidence="2 3" key="1">
    <citation type="submission" date="2019-03" db="EMBL/GenBank/DDBJ databases">
        <title>Metabolic potential of uncultured bacteria and archaea associated with petroleum seepage in deep-sea sediments.</title>
        <authorList>
            <person name="Dong X."/>
            <person name="Hubert C."/>
        </authorList>
    </citation>
    <scope>NUCLEOTIDE SEQUENCE [LARGE SCALE GENOMIC DNA]</scope>
    <source>
        <strain evidence="2">E44_bin18</strain>
    </source>
</reference>
<dbReference type="Pfam" id="PF03702">
    <property type="entry name" value="AnmK"/>
    <property type="match status" value="1"/>
</dbReference>
<dbReference type="GO" id="GO:0005524">
    <property type="term" value="F:ATP binding"/>
    <property type="evidence" value="ECO:0007669"/>
    <property type="project" value="UniProtKB-UniRule"/>
</dbReference>
<comment type="similarity">
    <text evidence="1">Belongs to the anhydro-N-acetylmuramic acid kinase family.</text>
</comment>
<comment type="caution">
    <text evidence="2">The sequence shown here is derived from an EMBL/GenBank/DDBJ whole genome shotgun (WGS) entry which is preliminary data.</text>
</comment>
<dbReference type="CDD" id="cd24050">
    <property type="entry name" value="ASKHA_NBD_ANMK"/>
    <property type="match status" value="1"/>
</dbReference>
<dbReference type="EC" id="2.7.1.170" evidence="1"/>
<comment type="function">
    <text evidence="1">Catalyzes the specific phosphorylation of 1,6-anhydro-N-acetylmuramic acid (anhMurNAc) with the simultaneous cleavage of the 1,6-anhydro ring, generating MurNAc-6-P. Is required for the utilization of anhMurNAc either imported from the medium or derived from its own cell wall murein, and thus plays a role in cell wall recycling.</text>
</comment>
<dbReference type="AlphaFoldDB" id="A0A523URF1"/>
<evidence type="ECO:0000256" key="1">
    <source>
        <dbReference type="HAMAP-Rule" id="MF_01270"/>
    </source>
</evidence>
<dbReference type="HAMAP" id="MF_01270">
    <property type="entry name" value="AnhMurNAc_kinase"/>
    <property type="match status" value="1"/>
</dbReference>
<dbReference type="GO" id="GO:0009254">
    <property type="term" value="P:peptidoglycan turnover"/>
    <property type="evidence" value="ECO:0007669"/>
    <property type="project" value="UniProtKB-UniRule"/>
</dbReference>
<evidence type="ECO:0000313" key="2">
    <source>
        <dbReference type="EMBL" id="TET45108.1"/>
    </source>
</evidence>
<dbReference type="GO" id="GO:0016773">
    <property type="term" value="F:phosphotransferase activity, alcohol group as acceptor"/>
    <property type="evidence" value="ECO:0007669"/>
    <property type="project" value="UniProtKB-UniRule"/>
</dbReference>
<dbReference type="Proteomes" id="UP000315525">
    <property type="component" value="Unassembled WGS sequence"/>
</dbReference>
<proteinExistence type="inferred from homology"/>
<gene>
    <name evidence="1" type="primary">anmK</name>
    <name evidence="2" type="ORF">E3J62_08320</name>
</gene>
<keyword evidence="1" id="KW-0547">Nucleotide-binding</keyword>
<dbReference type="GO" id="GO:0006040">
    <property type="term" value="P:amino sugar metabolic process"/>
    <property type="evidence" value="ECO:0007669"/>
    <property type="project" value="InterPro"/>
</dbReference>
<dbReference type="UniPathway" id="UPA00343"/>
<organism evidence="2 3">
    <name type="scientific">candidate division TA06 bacterium</name>
    <dbReference type="NCBI Taxonomy" id="2250710"/>
    <lineage>
        <taxon>Bacteria</taxon>
        <taxon>Bacteria division TA06</taxon>
    </lineage>
</organism>
<dbReference type="Gene3D" id="3.30.420.40">
    <property type="match status" value="2"/>
</dbReference>
<dbReference type="PANTHER" id="PTHR30605">
    <property type="entry name" value="ANHYDRO-N-ACETYLMURAMIC ACID KINASE"/>
    <property type="match status" value="1"/>
</dbReference>
<keyword evidence="1 2" id="KW-0808">Transferase</keyword>
<name>A0A523URF1_UNCT6</name>
<dbReference type="EMBL" id="SOJN01000094">
    <property type="protein sequence ID" value="TET45108.1"/>
    <property type="molecule type" value="Genomic_DNA"/>
</dbReference>
<accession>A0A523URF1</accession>